<comment type="pathway">
    <text evidence="1">Cofactor biosynthesis; adenosylcobalamin biosynthesis.</text>
</comment>
<evidence type="ECO:0000256" key="1">
    <source>
        <dbReference type="ARBA" id="ARBA00004953"/>
    </source>
</evidence>
<sequence length="224" mass="23004">MIPAAHDGGSPPLMEYERDPAAIYEASFRIIEAEADLARVPEEARPLAIRLIHACGMTDITADLAVSAGAVERGIAALRAGAAIFCDAEMVAHGIIRRHLPAGNDVICRLNDAGVAERATALRTTRSAAQVELWGDDLAGAVIAIGNAPTALFHLLERLRDGAPRPALILGFPVGFVGAAESKAALAGHSFGVPFVTLFGRRGGSALAAAAVNALSLMAKGAGA</sequence>
<accession>A0A1T4SK18</accession>
<keyword evidence="4" id="KW-0413">Isomerase</keyword>
<dbReference type="Gene3D" id="3.40.50.10230">
    <property type="entry name" value="Cobalamin biosynthesis CobH/CbiC, precorrin-8X methylmutase"/>
    <property type="match status" value="1"/>
</dbReference>
<evidence type="ECO:0000259" key="5">
    <source>
        <dbReference type="Pfam" id="PF02570"/>
    </source>
</evidence>
<keyword evidence="3" id="KW-0169">Cobalamin biosynthesis</keyword>
<keyword evidence="7" id="KW-1185">Reference proteome</keyword>
<reference evidence="6 7" key="1">
    <citation type="submission" date="2017-02" db="EMBL/GenBank/DDBJ databases">
        <authorList>
            <person name="Peterson S.W."/>
        </authorList>
    </citation>
    <scope>NUCLEOTIDE SEQUENCE [LARGE SCALE GENOMIC DNA]</scope>
    <source>
        <strain evidence="6 7">USBA 369</strain>
    </source>
</reference>
<protein>
    <submittedName>
        <fullName evidence="6">Precorrin-8X methylmutase</fullName>
    </submittedName>
</protein>
<feature type="domain" description="Cobalamin biosynthesis precorrin-8X methylmutase CobH/CbiC" evidence="5">
    <location>
        <begin position="23"/>
        <end position="216"/>
    </location>
</feature>
<name>A0A1T4SK18_9HYPH</name>
<dbReference type="SUPFAM" id="SSF63965">
    <property type="entry name" value="Precorrin-8X methylmutase CbiC/CobH"/>
    <property type="match status" value="1"/>
</dbReference>
<dbReference type="InterPro" id="IPR036588">
    <property type="entry name" value="CobH/CbiC_sf"/>
</dbReference>
<organism evidence="6 7">
    <name type="scientific">Consotaella salsifontis</name>
    <dbReference type="NCBI Taxonomy" id="1365950"/>
    <lineage>
        <taxon>Bacteria</taxon>
        <taxon>Pseudomonadati</taxon>
        <taxon>Pseudomonadota</taxon>
        <taxon>Alphaproteobacteria</taxon>
        <taxon>Hyphomicrobiales</taxon>
        <taxon>Aurantimonadaceae</taxon>
        <taxon>Consotaella</taxon>
    </lineage>
</organism>
<evidence type="ECO:0000313" key="6">
    <source>
        <dbReference type="EMBL" id="SKA28201.1"/>
    </source>
</evidence>
<evidence type="ECO:0000256" key="4">
    <source>
        <dbReference type="ARBA" id="ARBA00023235"/>
    </source>
</evidence>
<evidence type="ECO:0000256" key="2">
    <source>
        <dbReference type="ARBA" id="ARBA00009774"/>
    </source>
</evidence>
<dbReference type="Proteomes" id="UP000190135">
    <property type="component" value="Unassembled WGS sequence"/>
</dbReference>
<dbReference type="STRING" id="1365950.SAMN05428963_11154"/>
<comment type="similarity">
    <text evidence="2">Belongs to the CobH/CbiC family.</text>
</comment>
<dbReference type="NCBIfam" id="NF006136">
    <property type="entry name" value="PRK08285.1"/>
    <property type="match status" value="1"/>
</dbReference>
<evidence type="ECO:0000256" key="3">
    <source>
        <dbReference type="ARBA" id="ARBA00022573"/>
    </source>
</evidence>
<dbReference type="PANTHER" id="PTHR43588:SF1">
    <property type="entry name" value="COBALT-PRECORRIN-8 METHYLMUTASE"/>
    <property type="match status" value="1"/>
</dbReference>
<dbReference type="Pfam" id="PF02570">
    <property type="entry name" value="CbiC"/>
    <property type="match status" value="1"/>
</dbReference>
<dbReference type="UniPathway" id="UPA00148"/>
<dbReference type="RefSeq" id="WP_078709328.1">
    <property type="nucleotide sequence ID" value="NZ_FUXL01000011.1"/>
</dbReference>
<dbReference type="PANTHER" id="PTHR43588">
    <property type="entry name" value="COBALT-PRECORRIN-8 METHYLMUTASE"/>
    <property type="match status" value="1"/>
</dbReference>
<proteinExistence type="inferred from homology"/>
<gene>
    <name evidence="6" type="ORF">SAMN05428963_11154</name>
</gene>
<dbReference type="GO" id="GO:0016993">
    <property type="term" value="F:precorrin-8X methylmutase activity"/>
    <property type="evidence" value="ECO:0007669"/>
    <property type="project" value="InterPro"/>
</dbReference>
<dbReference type="GO" id="GO:0009236">
    <property type="term" value="P:cobalamin biosynthetic process"/>
    <property type="evidence" value="ECO:0007669"/>
    <property type="project" value="UniProtKB-UniPathway"/>
</dbReference>
<dbReference type="AlphaFoldDB" id="A0A1T4SK18"/>
<dbReference type="EMBL" id="FUXL01000011">
    <property type="protein sequence ID" value="SKA28201.1"/>
    <property type="molecule type" value="Genomic_DNA"/>
</dbReference>
<dbReference type="InterPro" id="IPR003722">
    <property type="entry name" value="Cbl_synth_CobH/CbiC"/>
</dbReference>
<evidence type="ECO:0000313" key="7">
    <source>
        <dbReference type="Proteomes" id="UP000190135"/>
    </source>
</evidence>